<reference evidence="2 3" key="1">
    <citation type="submission" date="2018-06" db="EMBL/GenBank/DDBJ databases">
        <authorList>
            <consortium name="Pathogen Informatics"/>
            <person name="Doyle S."/>
        </authorList>
    </citation>
    <scope>NUCLEOTIDE SEQUENCE [LARGE SCALE GENOMIC DNA]</scope>
    <source>
        <strain evidence="2 3">NCTC11632</strain>
    </source>
</reference>
<evidence type="ECO:0000256" key="1">
    <source>
        <dbReference type="SAM" id="MobiDB-lite"/>
    </source>
</evidence>
<evidence type="ECO:0000313" key="3">
    <source>
        <dbReference type="Proteomes" id="UP000254156"/>
    </source>
</evidence>
<organism evidence="2 3">
    <name type="scientific">Porphyromonas macacae</name>
    <dbReference type="NCBI Taxonomy" id="28115"/>
    <lineage>
        <taxon>Bacteria</taxon>
        <taxon>Pseudomonadati</taxon>
        <taxon>Bacteroidota</taxon>
        <taxon>Bacteroidia</taxon>
        <taxon>Bacteroidales</taxon>
        <taxon>Porphyromonadaceae</taxon>
        <taxon>Porphyromonas</taxon>
    </lineage>
</organism>
<dbReference type="AlphaFoldDB" id="A0A379EB13"/>
<accession>A0A379EB13</accession>
<evidence type="ECO:0000313" key="2">
    <source>
        <dbReference type="EMBL" id="SUB89524.1"/>
    </source>
</evidence>
<dbReference type="EMBL" id="UGTF01000002">
    <property type="protein sequence ID" value="SUB89524.1"/>
    <property type="molecule type" value="Genomic_DNA"/>
</dbReference>
<dbReference type="Proteomes" id="UP000254156">
    <property type="component" value="Unassembled WGS sequence"/>
</dbReference>
<protein>
    <submittedName>
        <fullName evidence="2">Uncharacterized protein</fullName>
    </submittedName>
</protein>
<sequence length="442" mass="51490">MYKLEFELEQHTPIIHFQAKDAGATLRASEVKPKLDKFILTQIGKRFIKKSDSITEKNFIERGIEYFQNKDAEARRLYEEEKKKGNKDAKLELCLIPGQEGALNYKLSFKLNPDAKVQYFLPMSSNPKEADTLKRLVREKLGVQRVEILPLTSYFGNEDKAKLNPKGDKTEERRKRNKKNFEKNWQKVQLATLVNTPVEGVIYFQNTGLMEEVNNLIADFFMLHNFGARQTKGFGSYTIRSINEKRVYSNSETIIKRMQNYGVKAYLQYQSSKSSILLKNIASFHKKIKTTNGDEISEIRAYFDEEKIEWEKPIARKLLSLEAEKDTEESYTQKYIRALLGLHNLFDFSQLKKQVKVSHETIERFASPIVYKPIGSSIFLILKEIDSKIFNTEFVFSYGEEEEPVMTPSKFDLVDFISFIEDDNLITIKDNEIHSDNHWADM</sequence>
<feature type="region of interest" description="Disordered" evidence="1">
    <location>
        <begin position="159"/>
        <end position="179"/>
    </location>
</feature>
<name>A0A379EB13_9PORP</name>
<gene>
    <name evidence="2" type="ORF">NCTC11632_01636</name>
</gene>
<dbReference type="RefSeq" id="WP_115096984.1">
    <property type="nucleotide sequence ID" value="NZ_UGTF01000002.1"/>
</dbReference>
<proteinExistence type="predicted"/>